<feature type="domain" description="Amidohydrolase-related" evidence="9">
    <location>
        <begin position="76"/>
        <end position="449"/>
    </location>
</feature>
<dbReference type="GO" id="GO:0008270">
    <property type="term" value="F:zinc ion binding"/>
    <property type="evidence" value="ECO:0007669"/>
    <property type="project" value="InterPro"/>
</dbReference>
<organism evidence="10 11">
    <name type="scientific">Cavenderia fasciculata</name>
    <name type="common">Slime mold</name>
    <name type="synonym">Dictyostelium fasciculatum</name>
    <dbReference type="NCBI Taxonomy" id="261658"/>
    <lineage>
        <taxon>Eukaryota</taxon>
        <taxon>Amoebozoa</taxon>
        <taxon>Evosea</taxon>
        <taxon>Eumycetozoa</taxon>
        <taxon>Dictyostelia</taxon>
        <taxon>Acytosteliales</taxon>
        <taxon>Cavenderiaceae</taxon>
        <taxon>Cavenderia</taxon>
    </lineage>
</organism>
<dbReference type="PANTHER" id="PTHR11271">
    <property type="entry name" value="GUANINE DEAMINASE"/>
    <property type="match status" value="1"/>
</dbReference>
<dbReference type="FunFam" id="3.20.20.140:FF:000022">
    <property type="entry name" value="Guanine deaminase"/>
    <property type="match status" value="1"/>
</dbReference>
<dbReference type="EMBL" id="GL883020">
    <property type="protein sequence ID" value="EGG18083.1"/>
    <property type="molecule type" value="Genomic_DNA"/>
</dbReference>
<dbReference type="GO" id="GO:0008892">
    <property type="term" value="F:guanine deaminase activity"/>
    <property type="evidence" value="ECO:0007669"/>
    <property type="project" value="UniProtKB-EC"/>
</dbReference>
<accession>F4Q263</accession>
<evidence type="ECO:0000256" key="8">
    <source>
        <dbReference type="ARBA" id="ARBA00051148"/>
    </source>
</evidence>
<evidence type="ECO:0000256" key="7">
    <source>
        <dbReference type="ARBA" id="ARBA00022833"/>
    </source>
</evidence>
<gene>
    <name evidence="10" type="primary">guaD</name>
    <name evidence="10" type="ORF">DFA_06750</name>
</gene>
<dbReference type="InterPro" id="IPR011059">
    <property type="entry name" value="Metal-dep_hydrolase_composite"/>
</dbReference>
<dbReference type="NCBIfam" id="TIGR02967">
    <property type="entry name" value="guan_deamin"/>
    <property type="match status" value="1"/>
</dbReference>
<evidence type="ECO:0000256" key="4">
    <source>
        <dbReference type="ARBA" id="ARBA00012781"/>
    </source>
</evidence>
<dbReference type="GeneID" id="14870033"/>
<dbReference type="InterPro" id="IPR032466">
    <property type="entry name" value="Metal_Hydrolase"/>
</dbReference>
<dbReference type="SUPFAM" id="SSF51338">
    <property type="entry name" value="Composite domain of metallo-dependent hydrolases"/>
    <property type="match status" value="1"/>
</dbReference>
<dbReference type="Pfam" id="PF01979">
    <property type="entry name" value="Amidohydro_1"/>
    <property type="match status" value="1"/>
</dbReference>
<evidence type="ECO:0000256" key="6">
    <source>
        <dbReference type="ARBA" id="ARBA00022801"/>
    </source>
</evidence>
<dbReference type="Proteomes" id="UP000007797">
    <property type="component" value="Unassembled WGS sequence"/>
</dbReference>
<dbReference type="STRING" id="1054147.F4Q263"/>
<dbReference type="CDD" id="cd01303">
    <property type="entry name" value="GDEase"/>
    <property type="match status" value="1"/>
</dbReference>
<comment type="similarity">
    <text evidence="3">Belongs to the metallo-dependent hydrolases superfamily. ATZ/TRZ family.</text>
</comment>
<evidence type="ECO:0000313" key="11">
    <source>
        <dbReference type="Proteomes" id="UP000007797"/>
    </source>
</evidence>
<keyword evidence="11" id="KW-1185">Reference proteome</keyword>
<keyword evidence="6" id="KW-0378">Hydrolase</keyword>
<dbReference type="GO" id="GO:0005829">
    <property type="term" value="C:cytosol"/>
    <property type="evidence" value="ECO:0007669"/>
    <property type="project" value="TreeGrafter"/>
</dbReference>
<evidence type="ECO:0000256" key="5">
    <source>
        <dbReference type="ARBA" id="ARBA00022723"/>
    </source>
</evidence>
<evidence type="ECO:0000256" key="1">
    <source>
        <dbReference type="ARBA" id="ARBA00001947"/>
    </source>
</evidence>
<dbReference type="SUPFAM" id="SSF51556">
    <property type="entry name" value="Metallo-dependent hydrolases"/>
    <property type="match status" value="1"/>
</dbReference>
<dbReference type="RefSeq" id="XP_004366124.1">
    <property type="nucleotide sequence ID" value="XM_004366067.1"/>
</dbReference>
<dbReference type="AlphaFoldDB" id="F4Q263"/>
<protein>
    <recommendedName>
        <fullName evidence="4">guanine deaminase</fullName>
        <ecNumber evidence="4">3.5.4.3</ecNumber>
    </recommendedName>
</protein>
<evidence type="ECO:0000256" key="2">
    <source>
        <dbReference type="ARBA" id="ARBA00004984"/>
    </source>
</evidence>
<reference evidence="11" key="1">
    <citation type="journal article" date="2011" name="Genome Res.">
        <title>Phylogeny-wide analysis of social amoeba genomes highlights ancient origins for complex intercellular communication.</title>
        <authorList>
            <person name="Heidel A.J."/>
            <person name="Lawal H.M."/>
            <person name="Felder M."/>
            <person name="Schilde C."/>
            <person name="Helps N.R."/>
            <person name="Tunggal B."/>
            <person name="Rivero F."/>
            <person name="John U."/>
            <person name="Schleicher M."/>
            <person name="Eichinger L."/>
            <person name="Platzer M."/>
            <person name="Noegel A.A."/>
            <person name="Schaap P."/>
            <person name="Gloeckner G."/>
        </authorList>
    </citation>
    <scope>NUCLEOTIDE SEQUENCE [LARGE SCALE GENOMIC DNA]</scope>
    <source>
        <strain evidence="11">SH3</strain>
    </source>
</reference>
<evidence type="ECO:0000259" key="9">
    <source>
        <dbReference type="Pfam" id="PF01979"/>
    </source>
</evidence>
<evidence type="ECO:0000256" key="3">
    <source>
        <dbReference type="ARBA" id="ARBA00006745"/>
    </source>
</evidence>
<comment type="pathway">
    <text evidence="2">Purine metabolism; guanine degradation; xanthine from guanine: step 1/1.</text>
</comment>
<proteinExistence type="inferred from homology"/>
<dbReference type="PANTHER" id="PTHR11271:SF6">
    <property type="entry name" value="GUANINE DEAMINASE"/>
    <property type="match status" value="1"/>
</dbReference>
<comment type="catalytic activity">
    <reaction evidence="8">
        <text>guanine + H2O + H(+) = xanthine + NH4(+)</text>
        <dbReference type="Rhea" id="RHEA:14665"/>
        <dbReference type="ChEBI" id="CHEBI:15377"/>
        <dbReference type="ChEBI" id="CHEBI:15378"/>
        <dbReference type="ChEBI" id="CHEBI:16235"/>
        <dbReference type="ChEBI" id="CHEBI:17712"/>
        <dbReference type="ChEBI" id="CHEBI:28938"/>
        <dbReference type="EC" id="3.5.4.3"/>
    </reaction>
</comment>
<keyword evidence="5" id="KW-0479">Metal-binding</keyword>
<keyword evidence="7" id="KW-0862">Zinc</keyword>
<dbReference type="OrthoDB" id="194468at2759"/>
<dbReference type="InterPro" id="IPR051607">
    <property type="entry name" value="Metallo-dep_hydrolases"/>
</dbReference>
<dbReference type="InterPro" id="IPR006680">
    <property type="entry name" value="Amidohydro-rel"/>
</dbReference>
<dbReference type="InterPro" id="IPR014311">
    <property type="entry name" value="Guanine_deaminase"/>
</dbReference>
<evidence type="ECO:0000313" key="10">
    <source>
        <dbReference type="EMBL" id="EGG18083.1"/>
    </source>
</evidence>
<dbReference type="KEGG" id="dfa:DFA_06750"/>
<dbReference type="Gene3D" id="3.20.20.140">
    <property type="entry name" value="Metal-dependent hydrolases"/>
    <property type="match status" value="1"/>
</dbReference>
<comment type="cofactor">
    <cofactor evidence="1">
        <name>Zn(2+)</name>
        <dbReference type="ChEBI" id="CHEBI:29105"/>
    </cofactor>
</comment>
<dbReference type="UniPathway" id="UPA00603">
    <property type="reaction ID" value="UER00660"/>
</dbReference>
<dbReference type="EC" id="3.5.4.3" evidence="4"/>
<dbReference type="Gene3D" id="2.30.40.10">
    <property type="entry name" value="Urease, subunit C, domain 1"/>
    <property type="match status" value="1"/>
</dbReference>
<sequence length="1180" mass="135242">MNSITRIPIKLVFRGTLIHSLEASHVQILENSLIGITESGTIGFVKENVVDDSKYESLKTQLGFTDAQVVNLGRRFIIPGFIDTHAHAPQYHNAGTGTDLPLLKWLEKYTFPTESKFRDLKFADNVYRKVVRRMLRNGTTTCCYFATIHTDASKLLAEIVTRAGQRAYVGKVCMDRHSPDHYVEQTDDSVRDTEEFITAIKAANNPLVQPIVTPRFAPSCSDKLMKELGALSHRHNTLLQSHISENIDECKWVQSLYPQCSSYTDVYSHFDMMHERTIMAHGCHLSETELRTFAETRAGVSHCPVSNFTLSSGALDVRKALGMDVKVGLGTDVSGGYSASMLVVIRDVIKASNSIQFNKPTDQEKKDYSPVGFEEAFYLATVGGSKLVNLQDTIGNFIDGKDFDAQIIDPFSQNSPFDVFDADTPLDIFQKFIFLGDDRNVDSIYVKGHFIFIFFQMMNNTNTNNSCTTITTILFKSIINNKYLRNEIFKRVSDQHHLLYQYSNLKSPALKIDDMHCLFDYLKYNQLNLFYQYFDQVFCIIAIQKEIQTQSPLNDLFKYILKYQMNDILIYIIDYLIKNYQSDEYVKDLIIQGVFLNARNLVNLDIDTTKLLIQLLDKNHPLFASCIKKLDIYPIDSIIGTIICNLDGGQSKLFDRLCLVLDQLVDPIPSTNFIKNSSSRSLGSLWPLVQFRTDEEKKTMTRLLIQVCTRFPRYQETYSYFLNEASVHDVDMDDELLEFAIKCEQVKQRKPREEIIGGTPFMHGFQFGIVTLMKKIKEEDIRLDLRPILLGKYLRDGNLKASNYLLDHFESKKWSVVSIHPTLLSQTLIDQLINHPHVSCDIPLLLIESIENKNYTMVQYFESKITLENINNMNQLDKMIGCALKLDDIQSLSILMPRWNSTVLTIPFSNVLKYCNLATVSTETLSYFISTAMSGSIDIDGIPNGHAICRLIPLMIKYNHISDFKKLSTFNLNSCIYAAVKNQDQDLLIQSLHPEYIQKHYDTKVLIGSGLQTFGQLVIQNSIQSLIPFVPSNFSIDSTIKDRELAKLLEFYPFNTLNYQQIWDHCPSNVLQQDNLFKHLLLVDFLQPDSRSYGFPKVLDYFKKYQEYYQTQTQTQPTPLLDKLKAPNIVKDLGTILTFHSQTIAWLLKEFPKTDDTDSTIDVDRLLNKCIFQYGFIENK</sequence>
<name>F4Q263_CACFS</name>
<dbReference type="GO" id="GO:0006147">
    <property type="term" value="P:guanine catabolic process"/>
    <property type="evidence" value="ECO:0007669"/>
    <property type="project" value="UniProtKB-UniPathway"/>
</dbReference>